<dbReference type="GeneID" id="15807441"/>
<proteinExistence type="predicted"/>
<dbReference type="VEuPathDB" id="PiroplasmaDB:BEWA_040310"/>
<dbReference type="EMBL" id="ACOU01000002">
    <property type="protein sequence ID" value="EKX73993.1"/>
    <property type="molecule type" value="Genomic_DNA"/>
</dbReference>
<accession>L1LFQ5</accession>
<name>L1LFQ5_THEEQ</name>
<dbReference type="KEGG" id="beq:BEWA_040310"/>
<dbReference type="InterPro" id="IPR007480">
    <property type="entry name" value="DUF529"/>
</dbReference>
<keyword evidence="1" id="KW-0732">Signal</keyword>
<comment type="caution">
    <text evidence="2">The sequence shown here is derived from an EMBL/GenBank/DDBJ whole genome shotgun (WGS) entry which is preliminary data.</text>
</comment>
<dbReference type="Proteomes" id="UP000031512">
    <property type="component" value="Unassembled WGS sequence"/>
</dbReference>
<dbReference type="RefSeq" id="XP_004833445.1">
    <property type="nucleotide sequence ID" value="XM_004833388.1"/>
</dbReference>
<organism evidence="2 3">
    <name type="scientific">Theileria equi strain WA</name>
    <dbReference type="NCBI Taxonomy" id="1537102"/>
    <lineage>
        <taxon>Eukaryota</taxon>
        <taxon>Sar</taxon>
        <taxon>Alveolata</taxon>
        <taxon>Apicomplexa</taxon>
        <taxon>Aconoidasida</taxon>
        <taxon>Piroplasmida</taxon>
        <taxon>Theileriidae</taxon>
        <taxon>Theileria</taxon>
    </lineage>
</organism>
<dbReference type="PROSITE" id="PS51257">
    <property type="entry name" value="PROKAR_LIPOPROTEIN"/>
    <property type="match status" value="1"/>
</dbReference>
<feature type="signal peptide" evidence="1">
    <location>
        <begin position="1"/>
        <end position="18"/>
    </location>
</feature>
<dbReference type="AlphaFoldDB" id="L1LFQ5"/>
<protein>
    <submittedName>
        <fullName evidence="2">Signal peptide containing protein</fullName>
    </submittedName>
</protein>
<sequence>MKVLALLYAAYLLGFGSCEDDKVIEIQPLTYTTILSRQILDIARINTSTFTVYQCNDNGNEIVFVVPNNGVIVTTIINNDVGIWSPQQSEKFDYLKIYLKHGQPHLLYIMKTSLNFSNCRWYVRNKDKWECCSKTYNEHIDKLKIPLERTYAFTLDIENGTDTTECQIFDIKLAGAPMRLFFSKSGYYSDEVVDGQKLIWRAERNEKCISSDVYLENFRPVLIIIFIINEKGEDEYKHLKKTYGEWYYLSREDFETERDGLRNYHPTRMEMIEKLIVDEGIVSWNNIFDKLVAGLRTAYQYSYLMLSRFYNLRNLRCSNNTTELNATVCQELESVVVYTHNVGNS</sequence>
<reference evidence="2 3" key="1">
    <citation type="journal article" date="2012" name="BMC Genomics">
        <title>Comparative genomic analysis and phylogenetic position of Theileria equi.</title>
        <authorList>
            <person name="Kappmeyer L.S."/>
            <person name="Thiagarajan M."/>
            <person name="Herndon D.R."/>
            <person name="Ramsay J.D."/>
            <person name="Caler E."/>
            <person name="Djikeng A."/>
            <person name="Gillespie J.J."/>
            <person name="Lau A.O."/>
            <person name="Roalson E.H."/>
            <person name="Silva J.C."/>
            <person name="Silva M.G."/>
            <person name="Suarez C.E."/>
            <person name="Ueti M.W."/>
            <person name="Nene V.M."/>
            <person name="Mealey R.H."/>
            <person name="Knowles D.P."/>
            <person name="Brayton K.A."/>
        </authorList>
    </citation>
    <scope>NUCLEOTIDE SEQUENCE [LARGE SCALE GENOMIC DNA]</scope>
    <source>
        <strain evidence="2 3">WA</strain>
    </source>
</reference>
<gene>
    <name evidence="2" type="ORF">BEWA_040310</name>
</gene>
<feature type="chain" id="PRO_5003953326" evidence="1">
    <location>
        <begin position="19"/>
        <end position="345"/>
    </location>
</feature>
<dbReference type="Pfam" id="PF04385">
    <property type="entry name" value="FAINT"/>
    <property type="match status" value="2"/>
</dbReference>
<keyword evidence="3" id="KW-1185">Reference proteome</keyword>
<evidence type="ECO:0000313" key="2">
    <source>
        <dbReference type="EMBL" id="EKX73993.1"/>
    </source>
</evidence>
<evidence type="ECO:0000313" key="3">
    <source>
        <dbReference type="Proteomes" id="UP000031512"/>
    </source>
</evidence>
<evidence type="ECO:0000256" key="1">
    <source>
        <dbReference type="SAM" id="SignalP"/>
    </source>
</evidence>